<dbReference type="InterPro" id="IPR002347">
    <property type="entry name" value="SDR_fam"/>
</dbReference>
<evidence type="ECO:0000313" key="3">
    <source>
        <dbReference type="Proteomes" id="UP000694888"/>
    </source>
</evidence>
<evidence type="ECO:0000313" key="4">
    <source>
        <dbReference type="RefSeq" id="XP_005097012.1"/>
    </source>
</evidence>
<dbReference type="RefSeq" id="XP_005097012.1">
    <property type="nucleotide sequence ID" value="XM_005096955.3"/>
</dbReference>
<keyword evidence="1" id="KW-0560">Oxidoreductase</keyword>
<dbReference type="PANTHER" id="PTHR43157">
    <property type="entry name" value="PHOSPHATIDYLINOSITOL-GLYCAN BIOSYNTHESIS CLASS F PROTEIN-RELATED"/>
    <property type="match status" value="1"/>
</dbReference>
<dbReference type="PRINTS" id="PR00081">
    <property type="entry name" value="GDHRDH"/>
</dbReference>
<keyword evidence="3" id="KW-1185">Reference proteome</keyword>
<name>A0ABM0JM98_APLCA</name>
<dbReference type="PRINTS" id="PR00080">
    <property type="entry name" value="SDRFAMILY"/>
</dbReference>
<dbReference type="PANTHER" id="PTHR43157:SF72">
    <property type="entry name" value="RETINOL DEHYDROGENASE 14"/>
    <property type="match status" value="1"/>
</dbReference>
<dbReference type="Pfam" id="PF00106">
    <property type="entry name" value="adh_short"/>
    <property type="match status" value="1"/>
</dbReference>
<dbReference type="GeneID" id="101854251"/>
<organism evidence="3 4">
    <name type="scientific">Aplysia californica</name>
    <name type="common">California sea hare</name>
    <dbReference type="NCBI Taxonomy" id="6500"/>
    <lineage>
        <taxon>Eukaryota</taxon>
        <taxon>Metazoa</taxon>
        <taxon>Spiralia</taxon>
        <taxon>Lophotrochozoa</taxon>
        <taxon>Mollusca</taxon>
        <taxon>Gastropoda</taxon>
        <taxon>Heterobranchia</taxon>
        <taxon>Euthyneura</taxon>
        <taxon>Tectipleura</taxon>
        <taxon>Aplysiida</taxon>
        <taxon>Aplysioidea</taxon>
        <taxon>Aplysiidae</taxon>
        <taxon>Aplysia</taxon>
    </lineage>
</organism>
<dbReference type="Proteomes" id="UP000694888">
    <property type="component" value="Unplaced"/>
</dbReference>
<evidence type="ECO:0000256" key="2">
    <source>
        <dbReference type="RuleBase" id="RU000363"/>
    </source>
</evidence>
<reference evidence="4" key="1">
    <citation type="submission" date="2025-08" db="UniProtKB">
        <authorList>
            <consortium name="RefSeq"/>
        </authorList>
    </citation>
    <scope>IDENTIFICATION</scope>
</reference>
<gene>
    <name evidence="4" type="primary">LOC101854251</name>
</gene>
<dbReference type="InterPro" id="IPR036291">
    <property type="entry name" value="NAD(P)-bd_dom_sf"/>
</dbReference>
<sequence length="318" mass="34852">MAWWKIGAFVGFVTAAVLRRLLRNSRLCPSKTQMNGKTVIITGANCGIGKATALELARRNARIILACRNLASAAETAKQICRSTGNTEIIPRALDLSSIKSIREFSQEILSEEHRIDVLVNNAGVFQCPYSKTEDGFEMQMGVNHFGHFLLTSLLTERLKQSAPSRIVIVSSALSKRGSINFDDIHSEKSYNKMKAYADSKLANLMFTKELSKRLDGSGVSVLALHPGMVATDIARHVVSRVTAKLFSPIVVALGLRDASEGCQPVVYCASAEELKGCSGVYISKLCKECEFPSSACDEEQAKKLWDISEQLTKTKFP</sequence>
<evidence type="ECO:0000256" key="1">
    <source>
        <dbReference type="ARBA" id="ARBA00023002"/>
    </source>
</evidence>
<accession>A0ABM0JM98</accession>
<dbReference type="Gene3D" id="3.40.50.720">
    <property type="entry name" value="NAD(P)-binding Rossmann-like Domain"/>
    <property type="match status" value="1"/>
</dbReference>
<dbReference type="SUPFAM" id="SSF51735">
    <property type="entry name" value="NAD(P)-binding Rossmann-fold domains"/>
    <property type="match status" value="1"/>
</dbReference>
<protein>
    <submittedName>
        <fullName evidence="4">Retinol dehydrogenase 14</fullName>
    </submittedName>
</protein>
<comment type="similarity">
    <text evidence="2">Belongs to the short-chain dehydrogenases/reductases (SDR) family.</text>
</comment>
<proteinExistence type="inferred from homology"/>